<dbReference type="AlphaFoldDB" id="A0A0C1VU94"/>
<proteinExistence type="predicted"/>
<accession>A0A0C1VU94</accession>
<dbReference type="Proteomes" id="UP000031586">
    <property type="component" value="Unassembled WGS sequence"/>
</dbReference>
<dbReference type="RefSeq" id="WP_020198071.1">
    <property type="nucleotide sequence ID" value="NZ_BAOH01000208.1"/>
</dbReference>
<sequence>MKFYATSLKYNRVVELFYDECTESWSEPNLFNEATMKSNSVKLEPCGSALHADKSAFEEDYHWKII</sequence>
<evidence type="ECO:0000313" key="1">
    <source>
        <dbReference type="EMBL" id="KIF53453.1"/>
    </source>
</evidence>
<name>A0A0C1VU94_9VIBR</name>
<organism evidence="1 2">
    <name type="scientific">Vibrio owensii CAIM 1854 = LMG 25443</name>
    <dbReference type="NCBI Taxonomy" id="1229493"/>
    <lineage>
        <taxon>Bacteria</taxon>
        <taxon>Pseudomonadati</taxon>
        <taxon>Pseudomonadota</taxon>
        <taxon>Gammaproteobacteria</taxon>
        <taxon>Vibrionales</taxon>
        <taxon>Vibrionaceae</taxon>
        <taxon>Vibrio</taxon>
    </lineage>
</organism>
<reference evidence="1 2" key="1">
    <citation type="submission" date="2014-07" db="EMBL/GenBank/DDBJ databases">
        <title>Unique and conserved regions in Vibrio harveyi and related species in comparison with the shrimp pathogen Vibrio harveyi CAIM 1792.</title>
        <authorList>
            <person name="Espinoza-Valles I."/>
            <person name="Vora G."/>
            <person name="Leekitcharoenphon P."/>
            <person name="Ussery D."/>
            <person name="Hoj L."/>
            <person name="Gomez-Gil B."/>
        </authorList>
    </citation>
    <scope>NUCLEOTIDE SEQUENCE [LARGE SCALE GENOMIC DNA]</scope>
    <source>
        <strain evidence="2">CAIM 1854 / LMG 25443</strain>
    </source>
</reference>
<evidence type="ECO:0000313" key="2">
    <source>
        <dbReference type="Proteomes" id="UP000031586"/>
    </source>
</evidence>
<protein>
    <submittedName>
        <fullName evidence="1">Uncharacterized protein</fullName>
    </submittedName>
</protein>
<comment type="caution">
    <text evidence="1">The sequence shown here is derived from an EMBL/GenBank/DDBJ whole genome shotgun (WGS) entry which is preliminary data.</text>
</comment>
<gene>
    <name evidence="1" type="ORF">H735_11115</name>
</gene>
<dbReference type="PATRIC" id="fig|1229493.5.peg.1317"/>
<dbReference type="EMBL" id="JPRD01000015">
    <property type="protein sequence ID" value="KIF53453.1"/>
    <property type="molecule type" value="Genomic_DNA"/>
</dbReference>